<dbReference type="EMBL" id="JACBKZ010000002">
    <property type="protein sequence ID" value="KAF5958899.1"/>
    <property type="molecule type" value="Genomic_DNA"/>
</dbReference>
<gene>
    <name evidence="2" type="ORF">HYC85_006124</name>
</gene>
<feature type="compositionally biased region" description="Basic and acidic residues" evidence="1">
    <location>
        <begin position="40"/>
        <end position="59"/>
    </location>
</feature>
<feature type="region of interest" description="Disordered" evidence="1">
    <location>
        <begin position="29"/>
        <end position="74"/>
    </location>
</feature>
<evidence type="ECO:0000313" key="3">
    <source>
        <dbReference type="Proteomes" id="UP000593564"/>
    </source>
</evidence>
<organism evidence="2 3">
    <name type="scientific">Camellia sinensis</name>
    <name type="common">Tea plant</name>
    <name type="synonym">Thea sinensis</name>
    <dbReference type="NCBI Taxonomy" id="4442"/>
    <lineage>
        <taxon>Eukaryota</taxon>
        <taxon>Viridiplantae</taxon>
        <taxon>Streptophyta</taxon>
        <taxon>Embryophyta</taxon>
        <taxon>Tracheophyta</taxon>
        <taxon>Spermatophyta</taxon>
        <taxon>Magnoliopsida</taxon>
        <taxon>eudicotyledons</taxon>
        <taxon>Gunneridae</taxon>
        <taxon>Pentapetalae</taxon>
        <taxon>asterids</taxon>
        <taxon>Ericales</taxon>
        <taxon>Theaceae</taxon>
        <taxon>Camellia</taxon>
    </lineage>
</organism>
<comment type="caution">
    <text evidence="2">The sequence shown here is derived from an EMBL/GenBank/DDBJ whole genome shotgun (WGS) entry which is preliminary data.</text>
</comment>
<reference evidence="3" key="1">
    <citation type="journal article" date="2020" name="Nat. Commun.">
        <title>Genome assembly of wild tea tree DASZ reveals pedigree and selection history of tea varieties.</title>
        <authorList>
            <person name="Zhang W."/>
            <person name="Zhang Y."/>
            <person name="Qiu H."/>
            <person name="Guo Y."/>
            <person name="Wan H."/>
            <person name="Zhang X."/>
            <person name="Scossa F."/>
            <person name="Alseekh S."/>
            <person name="Zhang Q."/>
            <person name="Wang P."/>
            <person name="Xu L."/>
            <person name="Schmidt M.H."/>
            <person name="Jia X."/>
            <person name="Li D."/>
            <person name="Zhu A."/>
            <person name="Guo F."/>
            <person name="Chen W."/>
            <person name="Ni D."/>
            <person name="Usadel B."/>
            <person name="Fernie A.R."/>
            <person name="Wen W."/>
        </authorList>
    </citation>
    <scope>NUCLEOTIDE SEQUENCE [LARGE SCALE GENOMIC DNA]</scope>
    <source>
        <strain evidence="3">cv. G240</strain>
    </source>
</reference>
<keyword evidence="3" id="KW-1185">Reference proteome</keyword>
<evidence type="ECO:0000256" key="1">
    <source>
        <dbReference type="SAM" id="MobiDB-lite"/>
    </source>
</evidence>
<reference evidence="2 3" key="2">
    <citation type="submission" date="2020-07" db="EMBL/GenBank/DDBJ databases">
        <title>Genome assembly of wild tea tree DASZ reveals pedigree and selection history of tea varieties.</title>
        <authorList>
            <person name="Zhang W."/>
        </authorList>
    </citation>
    <scope>NUCLEOTIDE SEQUENCE [LARGE SCALE GENOMIC DNA]</scope>
    <source>
        <strain evidence="3">cv. G240</strain>
        <tissue evidence="2">Leaf</tissue>
    </source>
</reference>
<proteinExistence type="predicted"/>
<dbReference type="Proteomes" id="UP000593564">
    <property type="component" value="Unassembled WGS sequence"/>
</dbReference>
<name>A0A7J7I1V8_CAMSI</name>
<sequence length="74" mass="8923">MEMWQGSPPFHVQFTINILYIQQLESARKERKEKKRKEKKMREKMKEKVESTCKQERKGLNSLFESHPQASNEV</sequence>
<accession>A0A7J7I1V8</accession>
<protein>
    <submittedName>
        <fullName evidence="2">Uncharacterized protein</fullName>
    </submittedName>
</protein>
<evidence type="ECO:0000313" key="2">
    <source>
        <dbReference type="EMBL" id="KAF5958899.1"/>
    </source>
</evidence>
<dbReference type="AlphaFoldDB" id="A0A7J7I1V8"/>
<feature type="compositionally biased region" description="Basic residues" evidence="1">
    <location>
        <begin position="29"/>
        <end position="39"/>
    </location>
</feature>